<dbReference type="InterPro" id="IPR002347">
    <property type="entry name" value="SDR_fam"/>
</dbReference>
<dbReference type="PANTHER" id="PTHR43976:SF16">
    <property type="entry name" value="SHORT-CHAIN DEHYDROGENASE_REDUCTASE FAMILY PROTEIN"/>
    <property type="match status" value="1"/>
</dbReference>
<reference evidence="5" key="1">
    <citation type="submission" date="2022-10" db="EMBL/GenBank/DDBJ databases">
        <title>Determination and structural analysis of whole genome sequence of Sarocladium strictum F4-1.</title>
        <authorList>
            <person name="Hu L."/>
            <person name="Jiang Y."/>
        </authorList>
    </citation>
    <scope>NUCLEOTIDE SEQUENCE</scope>
    <source>
        <strain evidence="5">F4-1</strain>
    </source>
</reference>
<dbReference type="PRINTS" id="PR00081">
    <property type="entry name" value="GDHRDH"/>
</dbReference>
<name>A0AA39GJG5_SARSR</name>
<gene>
    <name evidence="5" type="ORF">NLU13_4323</name>
</gene>
<feature type="signal peptide" evidence="4">
    <location>
        <begin position="1"/>
        <end position="15"/>
    </location>
</feature>
<evidence type="ECO:0000256" key="3">
    <source>
        <dbReference type="RuleBase" id="RU000363"/>
    </source>
</evidence>
<evidence type="ECO:0000313" key="5">
    <source>
        <dbReference type="EMBL" id="KAK0388079.1"/>
    </source>
</evidence>
<feature type="chain" id="PRO_5041433570" evidence="4">
    <location>
        <begin position="16"/>
        <end position="286"/>
    </location>
</feature>
<dbReference type="Gene3D" id="3.40.50.720">
    <property type="entry name" value="NAD(P)-binding Rossmann-like Domain"/>
    <property type="match status" value="1"/>
</dbReference>
<keyword evidence="2" id="KW-0560">Oxidoreductase</keyword>
<evidence type="ECO:0000313" key="6">
    <source>
        <dbReference type="Proteomes" id="UP001175261"/>
    </source>
</evidence>
<sequence>MAPLWLITGASTGFGFHLCLQALATSHKVIGSVRSKERSHEAVAAIEKAGGNVIELDNTWGLERIRSTIDEARSTYGEIDILVNNAGCPITSSLENFTEAKSREQMEINFFGPLFVMQSVLPSMRERRSGTIINLTSTSGQFSVPSGALYSASKFALEGATEGLAAETAEFGITSLIVQPGAFRTNFFGGMSSGGELADDYRTGSVGKTLAAFDQAHGKQMGDPAKAAERVVEIVTGEGMGGKLKGKVLRMLLGPDCFRVLDEKTKKLREDVLLSEEVAKSTNFSA</sequence>
<dbReference type="PRINTS" id="PR00080">
    <property type="entry name" value="SDRFAMILY"/>
</dbReference>
<comment type="similarity">
    <text evidence="1 3">Belongs to the short-chain dehydrogenases/reductases (SDR) family.</text>
</comment>
<protein>
    <submittedName>
        <fullName evidence="5">Uncharacterized protein</fullName>
    </submittedName>
</protein>
<dbReference type="Pfam" id="PF00106">
    <property type="entry name" value="adh_short"/>
    <property type="match status" value="1"/>
</dbReference>
<dbReference type="AlphaFoldDB" id="A0AA39GJG5"/>
<evidence type="ECO:0000256" key="2">
    <source>
        <dbReference type="ARBA" id="ARBA00023002"/>
    </source>
</evidence>
<comment type="caution">
    <text evidence="5">The sequence shown here is derived from an EMBL/GenBank/DDBJ whole genome shotgun (WGS) entry which is preliminary data.</text>
</comment>
<evidence type="ECO:0000256" key="4">
    <source>
        <dbReference type="SAM" id="SignalP"/>
    </source>
</evidence>
<proteinExistence type="inferred from homology"/>
<dbReference type="EMBL" id="JAPDFR010000003">
    <property type="protein sequence ID" value="KAK0388079.1"/>
    <property type="molecule type" value="Genomic_DNA"/>
</dbReference>
<organism evidence="5 6">
    <name type="scientific">Sarocladium strictum</name>
    <name type="common">Black bundle disease fungus</name>
    <name type="synonym">Acremonium strictum</name>
    <dbReference type="NCBI Taxonomy" id="5046"/>
    <lineage>
        <taxon>Eukaryota</taxon>
        <taxon>Fungi</taxon>
        <taxon>Dikarya</taxon>
        <taxon>Ascomycota</taxon>
        <taxon>Pezizomycotina</taxon>
        <taxon>Sordariomycetes</taxon>
        <taxon>Hypocreomycetidae</taxon>
        <taxon>Hypocreales</taxon>
        <taxon>Sarocladiaceae</taxon>
        <taxon>Sarocladium</taxon>
    </lineage>
</organism>
<dbReference type="SUPFAM" id="SSF51735">
    <property type="entry name" value="NAD(P)-binding Rossmann-fold domains"/>
    <property type="match status" value="1"/>
</dbReference>
<dbReference type="PANTHER" id="PTHR43976">
    <property type="entry name" value="SHORT CHAIN DEHYDROGENASE"/>
    <property type="match status" value="1"/>
</dbReference>
<evidence type="ECO:0000256" key="1">
    <source>
        <dbReference type="ARBA" id="ARBA00006484"/>
    </source>
</evidence>
<accession>A0AA39GJG5</accession>
<keyword evidence="4" id="KW-0732">Signal</keyword>
<dbReference type="InterPro" id="IPR036291">
    <property type="entry name" value="NAD(P)-bd_dom_sf"/>
</dbReference>
<dbReference type="InterPro" id="IPR051911">
    <property type="entry name" value="SDR_oxidoreductase"/>
</dbReference>
<keyword evidence="6" id="KW-1185">Reference proteome</keyword>
<dbReference type="Proteomes" id="UP001175261">
    <property type="component" value="Unassembled WGS sequence"/>
</dbReference>
<dbReference type="GO" id="GO:0016491">
    <property type="term" value="F:oxidoreductase activity"/>
    <property type="evidence" value="ECO:0007669"/>
    <property type="project" value="UniProtKB-KW"/>
</dbReference>